<dbReference type="GO" id="GO:0030170">
    <property type="term" value="F:pyridoxal phosphate binding"/>
    <property type="evidence" value="ECO:0007669"/>
    <property type="project" value="InterPro"/>
</dbReference>
<evidence type="ECO:0000256" key="13">
    <source>
        <dbReference type="ARBA" id="ARBA00031787"/>
    </source>
</evidence>
<keyword evidence="10" id="KW-0560">Oxidoreductase</keyword>
<dbReference type="GO" id="GO:0006574">
    <property type="term" value="P:L-valine catabolic process"/>
    <property type="evidence" value="ECO:0007669"/>
    <property type="project" value="TreeGrafter"/>
</dbReference>
<dbReference type="EMBL" id="JAHFXS010001831">
    <property type="protein sequence ID" value="KAG9975315.1"/>
    <property type="molecule type" value="Genomic_DNA"/>
</dbReference>
<dbReference type="Gene3D" id="3.40.605.10">
    <property type="entry name" value="Aldehyde Dehydrogenase, Chain A, domain 1"/>
    <property type="match status" value="1"/>
</dbReference>
<evidence type="ECO:0000259" key="15">
    <source>
        <dbReference type="Pfam" id="PF00171"/>
    </source>
</evidence>
<evidence type="ECO:0000256" key="9">
    <source>
        <dbReference type="ARBA" id="ARBA00022898"/>
    </source>
</evidence>
<feature type="domain" description="Aldehyde dehydrogenase" evidence="15">
    <location>
        <begin position="10"/>
        <end position="472"/>
    </location>
</feature>
<reference evidence="16" key="1">
    <citation type="journal article" date="2021" name="J Fungi (Basel)">
        <title>Virulence traits and population genomics of the black yeast Aureobasidium melanogenum.</title>
        <authorList>
            <person name="Cernosa A."/>
            <person name="Sun X."/>
            <person name="Gostincar C."/>
            <person name="Fang C."/>
            <person name="Gunde-Cimerman N."/>
            <person name="Song Z."/>
        </authorList>
    </citation>
    <scope>NUCLEOTIDE SEQUENCE</scope>
    <source>
        <strain evidence="16">EXF-9298</strain>
    </source>
</reference>
<dbReference type="SUPFAM" id="SSF53383">
    <property type="entry name" value="PLP-dependent transferases"/>
    <property type="match status" value="1"/>
</dbReference>
<accession>A0A9P8JS42</accession>
<evidence type="ECO:0000256" key="11">
    <source>
        <dbReference type="ARBA" id="ARBA00023027"/>
    </source>
</evidence>
<keyword evidence="7" id="KW-0032">Aminotransferase</keyword>
<dbReference type="Proteomes" id="UP000729357">
    <property type="component" value="Unassembled WGS sequence"/>
</dbReference>
<dbReference type="InterPro" id="IPR005814">
    <property type="entry name" value="Aminotrans_3"/>
</dbReference>
<evidence type="ECO:0000256" key="14">
    <source>
        <dbReference type="ARBA" id="ARBA00048021"/>
    </source>
</evidence>
<dbReference type="SUPFAM" id="SSF53720">
    <property type="entry name" value="ALDH-like"/>
    <property type="match status" value="1"/>
</dbReference>
<protein>
    <recommendedName>
        <fullName evidence="6">4-aminobutyrate aminotransferase</fullName>
        <ecNumber evidence="5">1.2.1.27</ecNumber>
        <ecNumber evidence="4">2.6.1.19</ecNumber>
    </recommendedName>
    <alternativeName>
        <fullName evidence="13">GABA aminotransferase</fullName>
    </alternativeName>
    <alternativeName>
        <fullName evidence="12">Gamma-amino-N-butyrate transaminase</fullName>
    </alternativeName>
</protein>
<keyword evidence="9" id="KW-0663">Pyridoxal phosphate</keyword>
<dbReference type="GO" id="GO:0005739">
    <property type="term" value="C:mitochondrion"/>
    <property type="evidence" value="ECO:0007669"/>
    <property type="project" value="TreeGrafter"/>
</dbReference>
<dbReference type="GO" id="GO:0006210">
    <property type="term" value="P:thymine catabolic process"/>
    <property type="evidence" value="ECO:0007669"/>
    <property type="project" value="TreeGrafter"/>
</dbReference>
<dbReference type="FunFam" id="3.40.640.10:FF:000073">
    <property type="entry name" value="Probable 4-aminobutyrate aminotransferase"/>
    <property type="match status" value="1"/>
</dbReference>
<dbReference type="InterPro" id="IPR015590">
    <property type="entry name" value="Aldehyde_DH_dom"/>
</dbReference>
<dbReference type="PROSITE" id="PS00070">
    <property type="entry name" value="ALDEHYDE_DEHYDR_CYS"/>
    <property type="match status" value="1"/>
</dbReference>
<dbReference type="AlphaFoldDB" id="A0A9P8JS42"/>
<comment type="similarity">
    <text evidence="3">Belongs to the aldehyde dehydrogenase family.</text>
</comment>
<dbReference type="InterPro" id="IPR049704">
    <property type="entry name" value="Aminotrans_3_PPA_site"/>
</dbReference>
<evidence type="ECO:0000313" key="16">
    <source>
        <dbReference type="EMBL" id="KAG9975315.1"/>
    </source>
</evidence>
<sequence length="943" mass="103323">NFIDNKFIASGTDEWIDLHDPATNHLLTRVPQSTDAELRAAVASAQAAFPQWKATSILKRQQILFDFTALIRKNWDRLAASITLEQGKTFQDAKGDVLRGLQVAETACGITTQMTGEVLPVAKDMETRSYREPLGVVAAICPFNFPAMIPLWSIPIATVTGNCLLLKPSERDPGAALILAELVKEAGFPEGVVNIIHGSRRAVNFILDEPAIKAVSFVGGTAAGEYIYARASANGKRCQANLGAKNHAVLMPDSNKNQALNAISGAAFGAAGQRCMALSTLVTVGDTKTWLPELVERARNLNVNGGFEQEADLGPVVSPESKVRIENLIVSAEEEGATILLDGRNFAPKDYPNGNFVGPTIITNVKPHMKCYQEEIFGPVLVCLESEGLDDAIALVNENEYGNGVAIFTNSGSTASYFQQNIEAGQVGINVPIPVPLPMFSFTGNKRSVAGGGVSTFYGKAGLNFYTQTKTVTSLWSSAAANESRASSRQLQFVANIDNASTFSHEATQPSVKTQIPGPVAMQMRNDLNDVFDTRSLNMLVDYTKSYGNYLADPDGNMLLDVFAQIASIAVGYNNPHLEQASKDPAMVRSLINRPALGNFPDAEYAEILRTGILKAAPPAAIMWKAQQDRGGPQVEFTAEEMSSSMQNKAPGAPNYSILSFHGGFHGRTFGSLSTTRSKPIHKLDIPAFDWPAAPFPKLRYPLHEFEAENAAEERRCLRETERLIQEFHNPVAAVIVEPIQSEGGDNHASPAFFQELRQMTMRNNVLLIVDEVQTGVGATGKFWAHEHWDLATPPDMVTFSKKAQAAGYYFREPLLRPNKPYRQFNTWMGDPARAILFRAIFEEITSKNLVAHTAEIGKYLFDRLEQLASQYPGEILNLRGKDRGTFIAFDSPRRDELVKQAKSMGINLGGCGERAIRLRPMLVFQKHHANILLEKLEDLIKH</sequence>
<keyword evidence="11" id="KW-0520">NAD</keyword>
<name>A0A9P8JS42_AURME</name>
<comment type="cofactor">
    <cofactor evidence="1">
        <name>pyridoxal 5'-phosphate</name>
        <dbReference type="ChEBI" id="CHEBI:597326"/>
    </cofactor>
</comment>
<dbReference type="CDD" id="cd00610">
    <property type="entry name" value="OAT_like"/>
    <property type="match status" value="1"/>
</dbReference>
<dbReference type="Pfam" id="PF00202">
    <property type="entry name" value="Aminotran_3"/>
    <property type="match status" value="1"/>
</dbReference>
<reference evidence="16" key="2">
    <citation type="submission" date="2021-08" db="EMBL/GenBank/DDBJ databases">
        <authorList>
            <person name="Gostincar C."/>
            <person name="Sun X."/>
            <person name="Song Z."/>
            <person name="Gunde-Cimerman N."/>
        </authorList>
    </citation>
    <scope>NUCLEOTIDE SEQUENCE</scope>
    <source>
        <strain evidence="16">EXF-9298</strain>
    </source>
</reference>
<comment type="catalytic activity">
    <reaction evidence="14">
        <text>4-aminobutanoate + 2-oxoglutarate = succinate semialdehyde + L-glutamate</text>
        <dbReference type="Rhea" id="RHEA:23352"/>
        <dbReference type="ChEBI" id="CHEBI:16810"/>
        <dbReference type="ChEBI" id="CHEBI:29985"/>
        <dbReference type="ChEBI" id="CHEBI:57706"/>
        <dbReference type="ChEBI" id="CHEBI:59888"/>
        <dbReference type="EC" id="2.6.1.19"/>
    </reaction>
</comment>
<evidence type="ECO:0000256" key="10">
    <source>
        <dbReference type="ARBA" id="ARBA00023002"/>
    </source>
</evidence>
<comment type="caution">
    <text evidence="16">The sequence shown here is derived from an EMBL/GenBank/DDBJ whole genome shotgun (WGS) entry which is preliminary data.</text>
</comment>
<dbReference type="PROSITE" id="PS00600">
    <property type="entry name" value="AA_TRANSFER_CLASS_3"/>
    <property type="match status" value="1"/>
</dbReference>
<dbReference type="PANTHER" id="PTHR43866">
    <property type="entry name" value="MALONATE-SEMIALDEHYDE DEHYDROGENASE"/>
    <property type="match status" value="1"/>
</dbReference>
<evidence type="ECO:0000256" key="4">
    <source>
        <dbReference type="ARBA" id="ARBA00012912"/>
    </source>
</evidence>
<dbReference type="NCBIfam" id="TIGR01722">
    <property type="entry name" value="MMSDH"/>
    <property type="match status" value="1"/>
</dbReference>
<dbReference type="InterPro" id="IPR016163">
    <property type="entry name" value="Ald_DH_C"/>
</dbReference>
<dbReference type="InterPro" id="IPR016161">
    <property type="entry name" value="Ald_DH/histidinol_DH"/>
</dbReference>
<evidence type="ECO:0000256" key="1">
    <source>
        <dbReference type="ARBA" id="ARBA00001933"/>
    </source>
</evidence>
<dbReference type="GO" id="GO:0034386">
    <property type="term" value="F:4-aminobutyrate:2-oxoglutarate transaminase activity"/>
    <property type="evidence" value="ECO:0007669"/>
    <property type="project" value="UniProtKB-EC"/>
</dbReference>
<organism evidence="16 17">
    <name type="scientific">Aureobasidium melanogenum</name>
    <name type="common">Aureobasidium pullulans var. melanogenum</name>
    <dbReference type="NCBI Taxonomy" id="46634"/>
    <lineage>
        <taxon>Eukaryota</taxon>
        <taxon>Fungi</taxon>
        <taxon>Dikarya</taxon>
        <taxon>Ascomycota</taxon>
        <taxon>Pezizomycotina</taxon>
        <taxon>Dothideomycetes</taxon>
        <taxon>Dothideomycetidae</taxon>
        <taxon>Dothideales</taxon>
        <taxon>Saccotheciaceae</taxon>
        <taxon>Aureobasidium</taxon>
    </lineage>
</organism>
<dbReference type="InterPro" id="IPR015424">
    <property type="entry name" value="PyrdxlP-dep_Trfase"/>
</dbReference>
<keyword evidence="8" id="KW-0808">Transferase</keyword>
<dbReference type="CDD" id="cd07085">
    <property type="entry name" value="ALDH_F6_MMSDH"/>
    <property type="match status" value="1"/>
</dbReference>
<dbReference type="InterPro" id="IPR015422">
    <property type="entry name" value="PyrdxlP-dep_Trfase_small"/>
</dbReference>
<evidence type="ECO:0000256" key="6">
    <source>
        <dbReference type="ARBA" id="ARBA00018543"/>
    </source>
</evidence>
<feature type="non-terminal residue" evidence="16">
    <location>
        <position position="943"/>
    </location>
</feature>
<dbReference type="Gene3D" id="3.40.309.10">
    <property type="entry name" value="Aldehyde Dehydrogenase, Chain A, domain 2"/>
    <property type="match status" value="1"/>
</dbReference>
<comment type="similarity">
    <text evidence="2">Belongs to the class-III pyridoxal-phosphate-dependent aminotransferase family.</text>
</comment>
<feature type="non-terminal residue" evidence="16">
    <location>
        <position position="1"/>
    </location>
</feature>
<dbReference type="EC" id="2.6.1.19" evidence="4"/>
<dbReference type="EC" id="1.2.1.27" evidence="5"/>
<dbReference type="InterPro" id="IPR016160">
    <property type="entry name" value="Ald_DH_CS_CYS"/>
</dbReference>
<evidence type="ECO:0000256" key="12">
    <source>
        <dbReference type="ARBA" id="ARBA00030204"/>
    </source>
</evidence>
<evidence type="ECO:0000256" key="2">
    <source>
        <dbReference type="ARBA" id="ARBA00008954"/>
    </source>
</evidence>
<dbReference type="Gene3D" id="3.40.640.10">
    <property type="entry name" value="Type I PLP-dependent aspartate aminotransferase-like (Major domain)"/>
    <property type="match status" value="1"/>
</dbReference>
<dbReference type="Gene3D" id="3.90.1150.10">
    <property type="entry name" value="Aspartate Aminotransferase, domain 1"/>
    <property type="match status" value="1"/>
</dbReference>
<dbReference type="Pfam" id="PF00171">
    <property type="entry name" value="Aldedh"/>
    <property type="match status" value="1"/>
</dbReference>
<dbReference type="InterPro" id="IPR010061">
    <property type="entry name" value="MeMal-semiAld_DH"/>
</dbReference>
<gene>
    <name evidence="16" type="ORF">KCU98_g11424</name>
</gene>
<proteinExistence type="inferred from homology"/>
<dbReference type="GO" id="GO:0004491">
    <property type="term" value="F:methylmalonate-semialdehyde dehydrogenase (acylating, NAD) activity"/>
    <property type="evidence" value="ECO:0007669"/>
    <property type="project" value="UniProtKB-EC"/>
</dbReference>
<dbReference type="InterPro" id="IPR016162">
    <property type="entry name" value="Ald_DH_N"/>
</dbReference>
<evidence type="ECO:0000313" key="17">
    <source>
        <dbReference type="Proteomes" id="UP000729357"/>
    </source>
</evidence>
<dbReference type="InterPro" id="IPR015421">
    <property type="entry name" value="PyrdxlP-dep_Trfase_major"/>
</dbReference>
<dbReference type="FunFam" id="3.40.605.10:FF:000003">
    <property type="entry name" value="Methylmalonate-semialdehyde dehydrogenase [acylating]"/>
    <property type="match status" value="1"/>
</dbReference>
<evidence type="ECO:0000256" key="7">
    <source>
        <dbReference type="ARBA" id="ARBA00022576"/>
    </source>
</evidence>
<dbReference type="PANTHER" id="PTHR43866:SF3">
    <property type="entry name" value="METHYLMALONATE-SEMIALDEHYDE DEHYDROGENASE [ACYLATING], MITOCHONDRIAL"/>
    <property type="match status" value="1"/>
</dbReference>
<dbReference type="FunFam" id="3.40.309.10:FF:000002">
    <property type="entry name" value="Methylmalonate-semialdehyde dehydrogenase (Acylating)"/>
    <property type="match status" value="1"/>
</dbReference>
<evidence type="ECO:0000256" key="5">
    <source>
        <dbReference type="ARBA" id="ARBA00013048"/>
    </source>
</evidence>
<keyword evidence="17" id="KW-1185">Reference proteome</keyword>
<evidence type="ECO:0000256" key="8">
    <source>
        <dbReference type="ARBA" id="ARBA00022679"/>
    </source>
</evidence>
<evidence type="ECO:0000256" key="3">
    <source>
        <dbReference type="ARBA" id="ARBA00009986"/>
    </source>
</evidence>